<dbReference type="AlphaFoldDB" id="A0A1D1W280"/>
<organism evidence="3 4">
    <name type="scientific">Ramazzottius varieornatus</name>
    <name type="common">Water bear</name>
    <name type="synonym">Tardigrade</name>
    <dbReference type="NCBI Taxonomy" id="947166"/>
    <lineage>
        <taxon>Eukaryota</taxon>
        <taxon>Metazoa</taxon>
        <taxon>Ecdysozoa</taxon>
        <taxon>Tardigrada</taxon>
        <taxon>Eutardigrada</taxon>
        <taxon>Parachela</taxon>
        <taxon>Hypsibioidea</taxon>
        <taxon>Ramazzottiidae</taxon>
        <taxon>Ramazzottius</taxon>
    </lineage>
</organism>
<keyword evidence="4" id="KW-1185">Reference proteome</keyword>
<evidence type="ECO:0000313" key="3">
    <source>
        <dbReference type="EMBL" id="GAV06218.1"/>
    </source>
</evidence>
<dbReference type="PANTHER" id="PTHR43233:SF1">
    <property type="entry name" value="FAMILY N-ACETYLTRANSFERASE, PUTATIVE (AFU_ORTHOLOGUE AFUA_6G03350)-RELATED"/>
    <property type="match status" value="1"/>
</dbReference>
<feature type="region of interest" description="Disordered" evidence="1">
    <location>
        <begin position="1"/>
        <end position="22"/>
    </location>
</feature>
<dbReference type="SUPFAM" id="SSF55729">
    <property type="entry name" value="Acyl-CoA N-acyltransferases (Nat)"/>
    <property type="match status" value="1"/>
</dbReference>
<gene>
    <name evidence="3" type="primary">RvY_16240-1</name>
    <name evidence="3" type="synonym">RvY_16240.1</name>
    <name evidence="3" type="ORF">RvY_16240</name>
</gene>
<accession>A0A1D1W280</accession>
<dbReference type="PROSITE" id="PS51186">
    <property type="entry name" value="GNAT"/>
    <property type="match status" value="1"/>
</dbReference>
<feature type="domain" description="N-acetyltransferase" evidence="2">
    <location>
        <begin position="26"/>
        <end position="156"/>
    </location>
</feature>
<dbReference type="InterPro" id="IPR016181">
    <property type="entry name" value="Acyl_CoA_acyltransferase"/>
</dbReference>
<dbReference type="InterPro" id="IPR053144">
    <property type="entry name" value="Acetyltransferase_Butenolide"/>
</dbReference>
<dbReference type="OrthoDB" id="10039976at2759"/>
<feature type="compositionally biased region" description="Low complexity" evidence="1">
    <location>
        <begin position="8"/>
        <end position="20"/>
    </location>
</feature>
<dbReference type="Gene3D" id="3.40.630.30">
    <property type="match status" value="1"/>
</dbReference>
<protein>
    <recommendedName>
        <fullName evidence="2">N-acetyltransferase domain-containing protein</fullName>
    </recommendedName>
</protein>
<dbReference type="GO" id="GO:0016747">
    <property type="term" value="F:acyltransferase activity, transferring groups other than amino-acyl groups"/>
    <property type="evidence" value="ECO:0007669"/>
    <property type="project" value="InterPro"/>
</dbReference>
<proteinExistence type="predicted"/>
<dbReference type="InterPro" id="IPR000182">
    <property type="entry name" value="GNAT_dom"/>
</dbReference>
<comment type="caution">
    <text evidence="3">The sequence shown here is derived from an EMBL/GenBank/DDBJ whole genome shotgun (WGS) entry which is preliminary data.</text>
</comment>
<reference evidence="3 4" key="1">
    <citation type="journal article" date="2016" name="Nat. Commun.">
        <title>Extremotolerant tardigrade genome and improved radiotolerance of human cultured cells by tardigrade-unique protein.</title>
        <authorList>
            <person name="Hashimoto T."/>
            <person name="Horikawa D.D."/>
            <person name="Saito Y."/>
            <person name="Kuwahara H."/>
            <person name="Kozuka-Hata H."/>
            <person name="Shin-I T."/>
            <person name="Minakuchi Y."/>
            <person name="Ohishi K."/>
            <person name="Motoyama A."/>
            <person name="Aizu T."/>
            <person name="Enomoto A."/>
            <person name="Kondo K."/>
            <person name="Tanaka S."/>
            <person name="Hara Y."/>
            <person name="Koshikawa S."/>
            <person name="Sagara H."/>
            <person name="Miura T."/>
            <person name="Yokobori S."/>
            <person name="Miyagawa K."/>
            <person name="Suzuki Y."/>
            <person name="Kubo T."/>
            <person name="Oyama M."/>
            <person name="Kohara Y."/>
            <person name="Fujiyama A."/>
            <person name="Arakawa K."/>
            <person name="Katayama T."/>
            <person name="Toyoda A."/>
            <person name="Kunieda T."/>
        </authorList>
    </citation>
    <scope>NUCLEOTIDE SEQUENCE [LARGE SCALE GENOMIC DNA]</scope>
    <source>
        <strain evidence="3 4">YOKOZUNA-1</strain>
    </source>
</reference>
<evidence type="ECO:0000256" key="1">
    <source>
        <dbReference type="SAM" id="MobiDB-lite"/>
    </source>
</evidence>
<dbReference type="Proteomes" id="UP000186922">
    <property type="component" value="Unassembled WGS sequence"/>
</dbReference>
<name>A0A1D1W280_RAMVA</name>
<dbReference type="PANTHER" id="PTHR43233">
    <property type="entry name" value="FAMILY N-ACETYLTRANSFERASE, PUTATIVE (AFU_ORTHOLOGUE AFUA_6G03350)-RELATED"/>
    <property type="match status" value="1"/>
</dbReference>
<evidence type="ECO:0000313" key="4">
    <source>
        <dbReference type="Proteomes" id="UP000186922"/>
    </source>
</evidence>
<dbReference type="CDD" id="cd04301">
    <property type="entry name" value="NAT_SF"/>
    <property type="match status" value="1"/>
</dbReference>
<dbReference type="Pfam" id="PF00583">
    <property type="entry name" value="Acetyltransf_1"/>
    <property type="match status" value="1"/>
</dbReference>
<dbReference type="EMBL" id="BDGG01000013">
    <property type="protein sequence ID" value="GAV06218.1"/>
    <property type="molecule type" value="Genomic_DNA"/>
</dbReference>
<evidence type="ECO:0000259" key="2">
    <source>
        <dbReference type="PROSITE" id="PS51186"/>
    </source>
</evidence>
<sequence length="156" mass="17703">MSQDSRKPPQSSQVLSSSPNPLYPNLQYRRDYPITVIRAIELYNASGLTRPVEDVARIQAMYDNSNLVVSVWDEDRLVGVARSVTDFVYCCYLSDLAVRKDYQKGGIGKELIRLTKEIVGEQSNLMLLAVDTAMEYYPKIGMSPIKNGFILFRDKN</sequence>